<reference evidence="1" key="1">
    <citation type="submission" date="2021-01" db="EMBL/GenBank/DDBJ databases">
        <title>Whole genome shotgun sequence of Rhizocola hellebori NBRC 109834.</title>
        <authorList>
            <person name="Komaki H."/>
            <person name="Tamura T."/>
        </authorList>
    </citation>
    <scope>NUCLEOTIDE SEQUENCE</scope>
    <source>
        <strain evidence="1">NBRC 109834</strain>
    </source>
</reference>
<keyword evidence="2" id="KW-1185">Reference proteome</keyword>
<sequence length="59" mass="6358">MVRKAFKVPRGICSHCGRETALMSDGRVTGRHGPCPGAGLMPSALVEKKVVPIQKDVKR</sequence>
<proteinExistence type="predicted"/>
<evidence type="ECO:0000313" key="1">
    <source>
        <dbReference type="EMBL" id="GIH07369.1"/>
    </source>
</evidence>
<name>A0A8J3QCM6_9ACTN</name>
<evidence type="ECO:0000313" key="2">
    <source>
        <dbReference type="Proteomes" id="UP000612899"/>
    </source>
</evidence>
<dbReference type="AlphaFoldDB" id="A0A8J3QCM6"/>
<gene>
    <name evidence="1" type="ORF">Rhe02_54360</name>
</gene>
<dbReference type="EMBL" id="BONY01000036">
    <property type="protein sequence ID" value="GIH07369.1"/>
    <property type="molecule type" value="Genomic_DNA"/>
</dbReference>
<comment type="caution">
    <text evidence="1">The sequence shown here is derived from an EMBL/GenBank/DDBJ whole genome shotgun (WGS) entry which is preliminary data.</text>
</comment>
<dbReference type="Proteomes" id="UP000612899">
    <property type="component" value="Unassembled WGS sequence"/>
</dbReference>
<protein>
    <submittedName>
        <fullName evidence="1">Uncharacterized protein</fullName>
    </submittedName>
</protein>
<organism evidence="1 2">
    <name type="scientific">Rhizocola hellebori</name>
    <dbReference type="NCBI Taxonomy" id="1392758"/>
    <lineage>
        <taxon>Bacteria</taxon>
        <taxon>Bacillati</taxon>
        <taxon>Actinomycetota</taxon>
        <taxon>Actinomycetes</taxon>
        <taxon>Micromonosporales</taxon>
        <taxon>Micromonosporaceae</taxon>
        <taxon>Rhizocola</taxon>
    </lineage>
</organism>
<accession>A0A8J3QCM6</accession>